<accession>A0A1Q3A1W9</accession>
<dbReference type="GO" id="GO:0005829">
    <property type="term" value="C:cytosol"/>
    <property type="evidence" value="ECO:0007669"/>
    <property type="project" value="TreeGrafter"/>
</dbReference>
<keyword evidence="1" id="KW-0547">Nucleotide-binding</keyword>
<dbReference type="AlphaFoldDB" id="A0A1Q3A1W9"/>
<dbReference type="Pfam" id="PF00271">
    <property type="entry name" value="Helicase_C"/>
    <property type="match status" value="1"/>
</dbReference>
<keyword evidence="5" id="KW-0694">RNA-binding</keyword>
<dbReference type="OrthoDB" id="10256233at2759"/>
<evidence type="ECO:0000256" key="3">
    <source>
        <dbReference type="ARBA" id="ARBA00022806"/>
    </source>
</evidence>
<dbReference type="GO" id="GO:1902775">
    <property type="term" value="P:mitochondrial large ribosomal subunit assembly"/>
    <property type="evidence" value="ECO:0007669"/>
    <property type="project" value="EnsemblFungi"/>
</dbReference>
<evidence type="ECO:0000256" key="2">
    <source>
        <dbReference type="ARBA" id="ARBA00022801"/>
    </source>
</evidence>
<protein>
    <recommendedName>
        <fullName evidence="10">ATP-dependent RNA helicase MRH4, mitochondrial</fullName>
    </recommendedName>
</protein>
<dbReference type="InterPro" id="IPR011545">
    <property type="entry name" value="DEAD/DEAH_box_helicase_dom"/>
</dbReference>
<dbReference type="SUPFAM" id="SSF52540">
    <property type="entry name" value="P-loop containing nucleoside triphosphate hydrolases"/>
    <property type="match status" value="1"/>
</dbReference>
<organism evidence="8 9">
    <name type="scientific">Zygosaccharomyces rouxii</name>
    <dbReference type="NCBI Taxonomy" id="4956"/>
    <lineage>
        <taxon>Eukaryota</taxon>
        <taxon>Fungi</taxon>
        <taxon>Dikarya</taxon>
        <taxon>Ascomycota</taxon>
        <taxon>Saccharomycotina</taxon>
        <taxon>Saccharomycetes</taxon>
        <taxon>Saccharomycetales</taxon>
        <taxon>Saccharomycetaceae</taxon>
        <taxon>Zygosaccharomyces</taxon>
    </lineage>
</organism>
<dbReference type="PROSITE" id="PS51194">
    <property type="entry name" value="HELICASE_CTER"/>
    <property type="match status" value="1"/>
</dbReference>
<reference evidence="8 9" key="1">
    <citation type="submission" date="2016-08" db="EMBL/GenBank/DDBJ databases">
        <title>Draft genome sequence of allopolyploid Zygosaccharomyces rouxii.</title>
        <authorList>
            <person name="Watanabe J."/>
            <person name="Uehara K."/>
            <person name="Mogi Y."/>
            <person name="Tsukioka Y."/>
        </authorList>
    </citation>
    <scope>NUCLEOTIDE SEQUENCE [LARGE SCALE GENOMIC DNA]</scope>
    <source>
        <strain evidence="8 9">NBRC 110957</strain>
    </source>
</reference>
<dbReference type="Proteomes" id="UP000187013">
    <property type="component" value="Unassembled WGS sequence"/>
</dbReference>
<dbReference type="Pfam" id="PF00270">
    <property type="entry name" value="DEAD"/>
    <property type="match status" value="1"/>
</dbReference>
<sequence>MIRTSTLMRLSSWQQNVLGCFVRYYSKGSKRSSFSKKGLKLASAVGSSKKKGSKSTVFNYGNFSGLKENEAANSESAARLISKITEFEHLKLLPQVRQAVKQLIFQESLVKGEDLNSIRPSPIQVISVKKLSSSLMDPKLQTHAIAAETGSGKTIAYFAPMLDYLKRQEEEDPERWKRFQEKAIIRSVILVPTHELVDQVYNTISKAEESLGMHTFRWRSGMPHVEFLEAVKNRIDILVTTPAKLLSLFHINMISRPDRILSQVKFVALDEADTLLDQSWVEDTYAAIRKLPNANHVVFCSATIPNEFNKTLQRLFPTVVPITTPRLHKLPNSLDFKVIDAAVSPYKNSKVRALAQILYAITNDGTEPNLDKRCIVFVNEKRDVPILVEKLTQNYGHTCVGLSGDDSVEERSKKIQAFIQPPKPLTAEEPKTDTQESTKSFQIPDSNITIPSRIKSQGALSQKLKVLITTDLMARGLNFQALRNVILFDVPKTSIDLVHRVGRTGRMRQGGRVFMIVDKSTKSWAKAVPKVARKNMALV</sequence>
<dbReference type="OMA" id="HSTIDFI"/>
<dbReference type="SMART" id="SM00490">
    <property type="entry name" value="HELICc"/>
    <property type="match status" value="1"/>
</dbReference>
<dbReference type="GO" id="GO:1990400">
    <property type="term" value="F:mitochondrial ribosomal large subunit rRNA binding"/>
    <property type="evidence" value="ECO:0007669"/>
    <property type="project" value="EnsemblFungi"/>
</dbReference>
<comment type="caution">
    <text evidence="8">The sequence shown here is derived from an EMBL/GenBank/DDBJ whole genome shotgun (WGS) entry which is preliminary data.</text>
</comment>
<feature type="domain" description="Helicase ATP-binding" evidence="6">
    <location>
        <begin position="134"/>
        <end position="322"/>
    </location>
</feature>
<evidence type="ECO:0000256" key="5">
    <source>
        <dbReference type="ARBA" id="ARBA00022884"/>
    </source>
</evidence>
<dbReference type="SMART" id="SM00487">
    <property type="entry name" value="DEXDc"/>
    <property type="match status" value="1"/>
</dbReference>
<evidence type="ECO:0000256" key="1">
    <source>
        <dbReference type="ARBA" id="ARBA00022741"/>
    </source>
</evidence>
<evidence type="ECO:0000259" key="7">
    <source>
        <dbReference type="PROSITE" id="PS51194"/>
    </source>
</evidence>
<dbReference type="CDD" id="cd18787">
    <property type="entry name" value="SF2_C_DEAD"/>
    <property type="match status" value="1"/>
</dbReference>
<keyword evidence="2" id="KW-0378">Hydrolase</keyword>
<dbReference type="PANTHER" id="PTHR47959:SF13">
    <property type="entry name" value="ATP-DEPENDENT RNA HELICASE RHLE"/>
    <property type="match status" value="1"/>
</dbReference>
<dbReference type="PROSITE" id="PS51192">
    <property type="entry name" value="HELICASE_ATP_BIND_1"/>
    <property type="match status" value="1"/>
</dbReference>
<gene>
    <name evidence="8" type="ORF">ZYGR_0P02780</name>
</gene>
<dbReference type="GO" id="GO:0006364">
    <property type="term" value="P:rRNA processing"/>
    <property type="evidence" value="ECO:0007669"/>
    <property type="project" value="UniProtKB-ARBA"/>
</dbReference>
<proteinExistence type="predicted"/>
<name>A0A1Q3A1W9_ZYGRO</name>
<dbReference type="EMBL" id="BDGX01000016">
    <property type="protein sequence ID" value="GAV49633.1"/>
    <property type="molecule type" value="Genomic_DNA"/>
</dbReference>
<evidence type="ECO:0000256" key="4">
    <source>
        <dbReference type="ARBA" id="ARBA00022840"/>
    </source>
</evidence>
<dbReference type="InterPro" id="IPR027417">
    <property type="entry name" value="P-loop_NTPase"/>
</dbReference>
<dbReference type="GO" id="GO:0003724">
    <property type="term" value="F:RNA helicase activity"/>
    <property type="evidence" value="ECO:0007669"/>
    <property type="project" value="EnsemblFungi"/>
</dbReference>
<dbReference type="GO" id="GO:0016787">
    <property type="term" value="F:hydrolase activity"/>
    <property type="evidence" value="ECO:0007669"/>
    <property type="project" value="UniProtKB-KW"/>
</dbReference>
<evidence type="ECO:0000259" key="6">
    <source>
        <dbReference type="PROSITE" id="PS51192"/>
    </source>
</evidence>
<dbReference type="GO" id="GO:0005524">
    <property type="term" value="F:ATP binding"/>
    <property type="evidence" value="ECO:0007669"/>
    <property type="project" value="UniProtKB-KW"/>
</dbReference>
<evidence type="ECO:0000313" key="9">
    <source>
        <dbReference type="Proteomes" id="UP000187013"/>
    </source>
</evidence>
<dbReference type="InterPro" id="IPR014001">
    <property type="entry name" value="Helicase_ATP-bd"/>
</dbReference>
<feature type="domain" description="Helicase C-terminal" evidence="7">
    <location>
        <begin position="353"/>
        <end position="539"/>
    </location>
</feature>
<dbReference type="PANTHER" id="PTHR47959">
    <property type="entry name" value="ATP-DEPENDENT RNA HELICASE RHLE-RELATED"/>
    <property type="match status" value="1"/>
</dbReference>
<dbReference type="eggNOG" id="KOG0335">
    <property type="taxonomic scope" value="Eukaryota"/>
</dbReference>
<evidence type="ECO:0008006" key="10">
    <source>
        <dbReference type="Google" id="ProtNLM"/>
    </source>
</evidence>
<dbReference type="InterPro" id="IPR001650">
    <property type="entry name" value="Helicase_C-like"/>
</dbReference>
<evidence type="ECO:0000313" key="8">
    <source>
        <dbReference type="EMBL" id="GAV49633.1"/>
    </source>
</evidence>
<keyword evidence="3" id="KW-0347">Helicase</keyword>
<dbReference type="GO" id="GO:0005759">
    <property type="term" value="C:mitochondrial matrix"/>
    <property type="evidence" value="ECO:0007669"/>
    <property type="project" value="EnsemblFungi"/>
</dbReference>
<dbReference type="Gene3D" id="3.40.50.300">
    <property type="entry name" value="P-loop containing nucleotide triphosphate hydrolases"/>
    <property type="match status" value="2"/>
</dbReference>
<keyword evidence="4" id="KW-0067">ATP-binding</keyword>
<dbReference type="InterPro" id="IPR050079">
    <property type="entry name" value="DEAD_box_RNA_helicase"/>
</dbReference>